<dbReference type="eggNOG" id="COG0733">
    <property type="taxonomic scope" value="Bacteria"/>
</dbReference>
<evidence type="ECO:0000256" key="5">
    <source>
        <dbReference type="ARBA" id="ARBA00023136"/>
    </source>
</evidence>
<dbReference type="Pfam" id="PF00209">
    <property type="entry name" value="SNF"/>
    <property type="match status" value="2"/>
</dbReference>
<feature type="transmembrane region" description="Helical" evidence="6">
    <location>
        <begin position="173"/>
        <end position="193"/>
    </location>
</feature>
<dbReference type="Proteomes" id="UP000000272">
    <property type="component" value="Chromosome"/>
</dbReference>
<comment type="subcellular location">
    <subcellularLocation>
        <location evidence="1">Membrane</location>
        <topology evidence="1">Multi-pass membrane protein</topology>
    </subcellularLocation>
</comment>
<feature type="transmembrane region" description="Helical" evidence="6">
    <location>
        <begin position="143"/>
        <end position="161"/>
    </location>
</feature>
<dbReference type="SUPFAM" id="SSF161070">
    <property type="entry name" value="SNF-like"/>
    <property type="match status" value="1"/>
</dbReference>
<keyword evidence="8" id="KW-1185">Reference proteome</keyword>
<dbReference type="NCBIfam" id="NF037979">
    <property type="entry name" value="Na_transp"/>
    <property type="match status" value="1"/>
</dbReference>
<dbReference type="InterPro" id="IPR037272">
    <property type="entry name" value="SNS_sf"/>
</dbReference>
<keyword evidence="5 6" id="KW-0472">Membrane</keyword>
<dbReference type="InterPro" id="IPR000175">
    <property type="entry name" value="Na/ntran_symport"/>
</dbReference>
<proteinExistence type="predicted"/>
<dbReference type="STRING" id="555079.Toce_0361"/>
<evidence type="ECO:0000313" key="7">
    <source>
        <dbReference type="EMBL" id="ADL07142.1"/>
    </source>
</evidence>
<accession>D9S0X8</accession>
<reference evidence="7 8" key="1">
    <citation type="journal article" date="2010" name="Stand. Genomic Sci.">
        <title>Complete genome sequence of Thermosediminibacter oceani type strain (JW/IW-1228P).</title>
        <authorList>
            <person name="Pitluck S."/>
            <person name="Yasawong M."/>
            <person name="Munk C."/>
            <person name="Nolan M."/>
            <person name="Lapidus A."/>
            <person name="Lucas S."/>
            <person name="Glavina Del Rio T."/>
            <person name="Tice H."/>
            <person name="Cheng J.F."/>
            <person name="Bruce D."/>
            <person name="Detter C."/>
            <person name="Tapia R."/>
            <person name="Han C."/>
            <person name="Goodwin L."/>
            <person name="Liolios K."/>
            <person name="Ivanova N."/>
            <person name="Mavromatis K."/>
            <person name="Mikhailova N."/>
            <person name="Pati A."/>
            <person name="Chen A."/>
            <person name="Palaniappan K."/>
            <person name="Land M."/>
            <person name="Hauser L."/>
            <person name="Chang Y.J."/>
            <person name="Jeffries C.D."/>
            <person name="Rohde M."/>
            <person name="Spring S."/>
            <person name="Sikorski J."/>
            <person name="Goker M."/>
            <person name="Woyke T."/>
            <person name="Bristow J."/>
            <person name="Eisen J.A."/>
            <person name="Markowitz V."/>
            <person name="Hugenholtz P."/>
            <person name="Kyrpides N.C."/>
            <person name="Klenk H.P."/>
        </authorList>
    </citation>
    <scope>NUCLEOTIDE SEQUENCE [LARGE SCALE GENOMIC DNA]</scope>
    <source>
        <strain evidence="8">ATCC BAA-1034 / DSM 16646 / JW/IW-1228P</strain>
    </source>
</reference>
<feature type="transmembrane region" description="Helical" evidence="6">
    <location>
        <begin position="374"/>
        <end position="394"/>
    </location>
</feature>
<name>D9S0X8_THEOJ</name>
<feature type="transmembrane region" description="Helical" evidence="6">
    <location>
        <begin position="85"/>
        <end position="105"/>
    </location>
</feature>
<feature type="transmembrane region" description="Helical" evidence="6">
    <location>
        <begin position="456"/>
        <end position="476"/>
    </location>
</feature>
<evidence type="ECO:0000313" key="8">
    <source>
        <dbReference type="Proteomes" id="UP000000272"/>
    </source>
</evidence>
<feature type="transmembrane region" description="Helical" evidence="6">
    <location>
        <begin position="250"/>
        <end position="272"/>
    </location>
</feature>
<dbReference type="AlphaFoldDB" id="D9S0X8"/>
<protein>
    <submittedName>
        <fullName evidence="7">Sodium:neurotransmitter symporter</fullName>
    </submittedName>
</protein>
<feature type="transmembrane region" description="Helical" evidence="6">
    <location>
        <begin position="309"/>
        <end position="335"/>
    </location>
</feature>
<gene>
    <name evidence="7" type="ordered locus">Toce_0361</name>
</gene>
<dbReference type="PANTHER" id="PTHR42948">
    <property type="entry name" value="TRANSPORTER"/>
    <property type="match status" value="1"/>
</dbReference>
<dbReference type="HOGENOM" id="CLU_006855_3_3_9"/>
<dbReference type="GO" id="GO:0016020">
    <property type="term" value="C:membrane"/>
    <property type="evidence" value="ECO:0007669"/>
    <property type="project" value="UniProtKB-SubCell"/>
</dbReference>
<dbReference type="InterPro" id="IPR047218">
    <property type="entry name" value="YocR/YhdH-like"/>
</dbReference>
<evidence type="ECO:0000256" key="3">
    <source>
        <dbReference type="ARBA" id="ARBA00022692"/>
    </source>
</evidence>
<feature type="transmembrane region" description="Helical" evidence="6">
    <location>
        <begin position="213"/>
        <end position="238"/>
    </location>
</feature>
<keyword evidence="4 6" id="KW-1133">Transmembrane helix</keyword>
<feature type="transmembrane region" description="Helical" evidence="6">
    <location>
        <begin position="347"/>
        <end position="368"/>
    </location>
</feature>
<evidence type="ECO:0000256" key="6">
    <source>
        <dbReference type="SAM" id="Phobius"/>
    </source>
</evidence>
<evidence type="ECO:0000256" key="1">
    <source>
        <dbReference type="ARBA" id="ARBA00004141"/>
    </source>
</evidence>
<evidence type="ECO:0000256" key="4">
    <source>
        <dbReference type="ARBA" id="ARBA00022989"/>
    </source>
</evidence>
<dbReference type="Gene3D" id="1.20.1740.10">
    <property type="entry name" value="Amino acid/polyamine transporter I"/>
    <property type="match status" value="1"/>
</dbReference>
<dbReference type="PANTHER" id="PTHR42948:SF1">
    <property type="entry name" value="TRANSPORTER"/>
    <property type="match status" value="1"/>
</dbReference>
<organism evidence="7 8">
    <name type="scientific">Thermosediminibacter oceani (strain ATCC BAA-1034 / DSM 16646 / JW/IW-1228P)</name>
    <dbReference type="NCBI Taxonomy" id="555079"/>
    <lineage>
        <taxon>Bacteria</taxon>
        <taxon>Bacillati</taxon>
        <taxon>Bacillota</taxon>
        <taxon>Clostridia</taxon>
        <taxon>Thermosediminibacterales</taxon>
        <taxon>Thermosediminibacteraceae</taxon>
        <taxon>Thermosediminibacter</taxon>
    </lineage>
</organism>
<feature type="transmembrane region" description="Helical" evidence="6">
    <location>
        <begin position="415"/>
        <end position="436"/>
    </location>
</feature>
<keyword evidence="3 6" id="KW-0812">Transmembrane</keyword>
<keyword evidence="2" id="KW-0813">Transport</keyword>
<dbReference type="PRINTS" id="PR00176">
    <property type="entry name" value="NANEUSMPORT"/>
</dbReference>
<evidence type="ECO:0000256" key="2">
    <source>
        <dbReference type="ARBA" id="ARBA00022448"/>
    </source>
</evidence>
<sequence>MEESKAQWSSRVGFILASLGMAFGTGNIWRFPRVAAANGGGAFLIAFLIATILWAVPLLMMEMVMGKTTRLGTVGAFRNFCGKKYTWFGAWIGFCSVAIMFYYSVVMGWALRYFVYGITGAIKPGIDSETMWKAFLNDPSQTILFHFISIAIAGFIIYRGVKEGLEIANKTIVPSMLVLLIVVMVWALTKPNAVQGLEYLYNPNLSQLLDAKVWLNAFTQAAWSVGAGWGLMLTYAVYMRDEDDIGANSFVVAFADSGSSLISAMAVLPLVFAVSPSVEVAKKALESGHTGMTFIYLTKFFPNLPGGTFFAALFFLALSIAALASLLSMVELATLNLQDMGIDRKKAAILVTVVTFLLGIPSAYSSWFLDNQDMVWGVGLLIAGVLYSLAAYRYGIDRVRTEIINPNSYVHIGKWWNYAIGGFPIMFAFVFGWWILQSITWYPKTWWNPFEQYSPATMVIQWSVVALVFYLANNWLAEKIKAPYKEVSARESSADRGEGRK</sequence>
<dbReference type="PROSITE" id="PS50267">
    <property type="entry name" value="NA_NEUROTRAN_SYMP_3"/>
    <property type="match status" value="1"/>
</dbReference>
<feature type="transmembrane region" description="Helical" evidence="6">
    <location>
        <begin position="41"/>
        <end position="64"/>
    </location>
</feature>
<dbReference type="KEGG" id="toc:Toce_0361"/>
<feature type="transmembrane region" description="Helical" evidence="6">
    <location>
        <begin position="12"/>
        <end position="29"/>
    </location>
</feature>
<dbReference type="CDD" id="cd10336">
    <property type="entry name" value="SLC6sbd_Tyt1-Like"/>
    <property type="match status" value="1"/>
</dbReference>
<dbReference type="RefSeq" id="WP_013275192.1">
    <property type="nucleotide sequence ID" value="NC_014377.1"/>
</dbReference>
<dbReference type="EMBL" id="CP002131">
    <property type="protein sequence ID" value="ADL07142.1"/>
    <property type="molecule type" value="Genomic_DNA"/>
</dbReference>
<dbReference type="OrthoDB" id="9762833at2"/>